<dbReference type="InterPro" id="IPR051058">
    <property type="entry name" value="GDSL_Est/Lipase"/>
</dbReference>
<protein>
    <recommendedName>
        <fullName evidence="5">SGNH hydrolase</fullName>
    </recommendedName>
</protein>
<dbReference type="InterPro" id="IPR001087">
    <property type="entry name" value="GDSL"/>
</dbReference>
<dbReference type="InParanoid" id="A0A165NWK8"/>
<dbReference type="AlphaFoldDB" id="A0A165NWK8"/>
<keyword evidence="4" id="KW-1185">Reference proteome</keyword>
<feature type="chain" id="PRO_5007863472" description="SGNH hydrolase" evidence="2">
    <location>
        <begin position="17"/>
        <end position="353"/>
    </location>
</feature>
<evidence type="ECO:0008006" key="5">
    <source>
        <dbReference type="Google" id="ProtNLM"/>
    </source>
</evidence>
<dbReference type="STRING" id="1314781.A0A165NWK8"/>
<organism evidence="3 4">
    <name type="scientific">Exidia glandulosa HHB12029</name>
    <dbReference type="NCBI Taxonomy" id="1314781"/>
    <lineage>
        <taxon>Eukaryota</taxon>
        <taxon>Fungi</taxon>
        <taxon>Dikarya</taxon>
        <taxon>Basidiomycota</taxon>
        <taxon>Agaricomycotina</taxon>
        <taxon>Agaricomycetes</taxon>
        <taxon>Auriculariales</taxon>
        <taxon>Exidiaceae</taxon>
        <taxon>Exidia</taxon>
    </lineage>
</organism>
<sequence length="353" mass="40409">MTSAPLLLLLLAAVRAADLGPTSDFEFLRDPAYLFTFGDSYTSENWDWGNQPNPIEDHKRVTWCNGPTWARNLSRQYTSNTLVNYAVGGATIDNSVVHNWDIVLDLQGQVRAFEKHFAGGNSPWVASSSGPQAPWNSSNALFALEFGTNDVWSSFRGTPRQKRLNQTESELQTELAWHLLDAAERLRLAGARAFAFVTVLPFDRARLGVSAGPEEQLHLRESLRSFNEVVGGKMERWCRAEGLFCVTVDTYSLAQRIMRDPVSYGFKEAFDYCEPYTYRYSVEPDEYVDPRCLGPVREYLWRDGVHPSYGFHELWAALFRDTIERELNRRTDAVKDEVFRLQNPPDRRIRPRP</sequence>
<dbReference type="Gene3D" id="3.40.50.1110">
    <property type="entry name" value="SGNH hydrolase"/>
    <property type="match status" value="1"/>
</dbReference>
<name>A0A165NWK8_EXIGL</name>
<gene>
    <name evidence="3" type="ORF">EXIGLDRAFT_718464</name>
</gene>
<keyword evidence="2" id="KW-0732">Signal</keyword>
<feature type="signal peptide" evidence="2">
    <location>
        <begin position="1"/>
        <end position="16"/>
    </location>
</feature>
<accession>A0A165NWK8</accession>
<dbReference type="PANTHER" id="PTHR45648:SF22">
    <property type="entry name" value="GDSL LIPASE_ACYLHYDROLASE FAMILY PROTEIN (AFU_ORTHOLOGUE AFUA_4G14700)"/>
    <property type="match status" value="1"/>
</dbReference>
<dbReference type="EMBL" id="KV425894">
    <property type="protein sequence ID" value="KZW01322.1"/>
    <property type="molecule type" value="Genomic_DNA"/>
</dbReference>
<evidence type="ECO:0000256" key="1">
    <source>
        <dbReference type="ARBA" id="ARBA00022801"/>
    </source>
</evidence>
<dbReference type="SUPFAM" id="SSF52266">
    <property type="entry name" value="SGNH hydrolase"/>
    <property type="match status" value="1"/>
</dbReference>
<evidence type="ECO:0000256" key="2">
    <source>
        <dbReference type="SAM" id="SignalP"/>
    </source>
</evidence>
<keyword evidence="1" id="KW-0378">Hydrolase</keyword>
<dbReference type="Pfam" id="PF00657">
    <property type="entry name" value="Lipase_GDSL"/>
    <property type="match status" value="1"/>
</dbReference>
<dbReference type="Proteomes" id="UP000077266">
    <property type="component" value="Unassembled WGS sequence"/>
</dbReference>
<dbReference type="PANTHER" id="PTHR45648">
    <property type="entry name" value="GDSL LIPASE/ACYLHYDROLASE FAMILY PROTEIN (AFU_ORTHOLOGUE AFUA_4G14700)"/>
    <property type="match status" value="1"/>
</dbReference>
<evidence type="ECO:0000313" key="4">
    <source>
        <dbReference type="Proteomes" id="UP000077266"/>
    </source>
</evidence>
<proteinExistence type="predicted"/>
<dbReference type="InterPro" id="IPR036514">
    <property type="entry name" value="SGNH_hydro_sf"/>
</dbReference>
<reference evidence="3 4" key="1">
    <citation type="journal article" date="2016" name="Mol. Biol. Evol.">
        <title>Comparative Genomics of Early-Diverging Mushroom-Forming Fungi Provides Insights into the Origins of Lignocellulose Decay Capabilities.</title>
        <authorList>
            <person name="Nagy L.G."/>
            <person name="Riley R."/>
            <person name="Tritt A."/>
            <person name="Adam C."/>
            <person name="Daum C."/>
            <person name="Floudas D."/>
            <person name="Sun H."/>
            <person name="Yadav J.S."/>
            <person name="Pangilinan J."/>
            <person name="Larsson K.H."/>
            <person name="Matsuura K."/>
            <person name="Barry K."/>
            <person name="Labutti K."/>
            <person name="Kuo R."/>
            <person name="Ohm R.A."/>
            <person name="Bhattacharya S.S."/>
            <person name="Shirouzu T."/>
            <person name="Yoshinaga Y."/>
            <person name="Martin F.M."/>
            <person name="Grigoriev I.V."/>
            <person name="Hibbett D.S."/>
        </authorList>
    </citation>
    <scope>NUCLEOTIDE SEQUENCE [LARGE SCALE GENOMIC DNA]</scope>
    <source>
        <strain evidence="3 4">HHB12029</strain>
    </source>
</reference>
<dbReference type="GO" id="GO:0016788">
    <property type="term" value="F:hydrolase activity, acting on ester bonds"/>
    <property type="evidence" value="ECO:0007669"/>
    <property type="project" value="InterPro"/>
</dbReference>
<dbReference type="OrthoDB" id="1600564at2759"/>
<evidence type="ECO:0000313" key="3">
    <source>
        <dbReference type="EMBL" id="KZW01322.1"/>
    </source>
</evidence>